<keyword evidence="22" id="KW-1185">Reference proteome</keyword>
<dbReference type="Gene3D" id="3.40.50.12610">
    <property type="match status" value="1"/>
</dbReference>
<evidence type="ECO:0000313" key="21">
    <source>
        <dbReference type="EMBL" id="AGB48498.1"/>
    </source>
</evidence>
<evidence type="ECO:0000256" key="10">
    <source>
        <dbReference type="ARBA" id="ARBA00022723"/>
    </source>
</evidence>
<feature type="transmembrane region" description="Helical" evidence="17">
    <location>
        <begin position="201"/>
        <end position="218"/>
    </location>
</feature>
<evidence type="ECO:0000256" key="2">
    <source>
        <dbReference type="ARBA" id="ARBA00001946"/>
    </source>
</evidence>
<comment type="subcellular location">
    <subcellularLocation>
        <location evidence="3">Cell membrane</location>
        <topology evidence="3">Multi-pass membrane protein</topology>
    </subcellularLocation>
</comment>
<evidence type="ECO:0000259" key="20">
    <source>
        <dbReference type="Pfam" id="PF22627"/>
    </source>
</evidence>
<keyword evidence="10" id="KW-0479">Metal-binding</keyword>
<evidence type="ECO:0000256" key="5">
    <source>
        <dbReference type="ARBA" id="ARBA00010810"/>
    </source>
</evidence>
<evidence type="ECO:0000256" key="3">
    <source>
        <dbReference type="ARBA" id="ARBA00004651"/>
    </source>
</evidence>
<sequence length="774" mass="86560" precursor="true">MIDSLSVRTKIFLTILFALLIRLFPISSLFSDGRVTFVSYDSYYHMRGILYTTQHFPEHILSDPYINYPFGFDISWPPLYDLTVSLLVLIVGFGTPSTSTIELVAALFPVILGTLSLIPLYFAASSIFSRKVGFYSIVVIAVMPIHLAVSMFGATDHHIAEILLSTTAFTLFIFSLKEGFSYDLCRELTKNDLLACVRSRSVLYAIAAGMILAVSVLTWTGSPIFIGLFALYVPVQLALDIRQKRPSGYLLVSSCVMYLVALAFILPFVASMVREGYELSAAFVSWFHVLYILSMLLFVFICWVLSYLIGKKGKWLHYPFAILFFIAVAVTGIWSLMPTFFSNIVSGIGYLLGFAENLSTINEALPLFWDQYGNFTLGSVWGGFGLFFFVTLVSFLFILRKCDPSKNPEVAFFVVWSIIVFALAFSQRRFMYLLSVNVAVMSGYFMGQLHSWIIPKVVKEHGGKRKKVQETHNNVPLILALGVLLLPGFLISVAAVSNPSIMPSDWEETLDWVKVNTPVTSYYNDPMKTPEYGILSWWDFGNWIIYRSQRPVVTNNFQPSVRETAVFFLSQNDSAASSILDARKVKYLLTDISMVKGKFFGIAKLAGEDYDSFFDEETAPKGSSTVTTKVENDKFKNSMLVKLHVYDGSGSGNYRLLYESNTTVTNDPEVKYVKVFEYVPGVIITGKAEPGETVYGATTLVSNRERKFDYYNSAVADQDGTYSLVLAYSTQGSNSSTYAILPYTLIGDKSRSPKEISVTENAVQAGEVLQLDLV</sequence>
<evidence type="ECO:0000256" key="8">
    <source>
        <dbReference type="ARBA" id="ARBA00022679"/>
    </source>
</evidence>
<dbReference type="InterPro" id="IPR026410">
    <property type="entry name" value="OlisacTrfase_arch"/>
</dbReference>
<feature type="transmembrane region" description="Helical" evidence="17">
    <location>
        <begin position="224"/>
        <end position="241"/>
    </location>
</feature>
<feature type="transmembrane region" description="Helical" evidence="17">
    <location>
        <begin position="289"/>
        <end position="309"/>
    </location>
</feature>
<evidence type="ECO:0000256" key="17">
    <source>
        <dbReference type="SAM" id="Phobius"/>
    </source>
</evidence>
<feature type="transmembrane region" description="Helical" evidence="17">
    <location>
        <begin position="475"/>
        <end position="496"/>
    </location>
</feature>
<feature type="transmembrane region" description="Helical" evidence="17">
    <location>
        <begin position="248"/>
        <end position="269"/>
    </location>
</feature>
<feature type="transmembrane region" description="Helical" evidence="17">
    <location>
        <begin position="432"/>
        <end position="454"/>
    </location>
</feature>
<feature type="domain" description="AglB-like core" evidence="20">
    <location>
        <begin position="504"/>
        <end position="594"/>
    </location>
</feature>
<dbReference type="UniPathway" id="UPA00378"/>
<dbReference type="InterPro" id="IPR003674">
    <property type="entry name" value="Oligo_trans_STT3"/>
</dbReference>
<evidence type="ECO:0000256" key="12">
    <source>
        <dbReference type="ARBA" id="ARBA00022989"/>
    </source>
</evidence>
<dbReference type="InterPro" id="IPR041154">
    <property type="entry name" value="AglB_P1"/>
</dbReference>
<dbReference type="NCBIfam" id="TIGR04154">
    <property type="entry name" value="archaeo_STT3"/>
    <property type="match status" value="1"/>
</dbReference>
<evidence type="ECO:0000256" key="16">
    <source>
        <dbReference type="ARBA" id="ARBA00034066"/>
    </source>
</evidence>
<feature type="transmembrane region" description="Helical" evidence="17">
    <location>
        <begin position="134"/>
        <end position="153"/>
    </location>
</feature>
<gene>
    <name evidence="21" type="ordered locus">Metho_0214</name>
</gene>
<dbReference type="HOGENOM" id="CLU_008803_0_0_2"/>
<keyword evidence="11" id="KW-0460">Magnesium</keyword>
<dbReference type="PANTHER" id="PTHR13872:SF1">
    <property type="entry name" value="DOLICHYL-DIPHOSPHOOLIGOSACCHARIDE--PROTEIN GLYCOSYLTRANSFERASE SUBUNIT STT3B"/>
    <property type="match status" value="1"/>
</dbReference>
<feature type="domain" description="Oligosaccharyl transferase STT3 N-terminal" evidence="18">
    <location>
        <begin position="13"/>
        <end position="449"/>
    </location>
</feature>
<keyword evidence="14" id="KW-0464">Manganese</keyword>
<feature type="transmembrane region" description="Helical" evidence="17">
    <location>
        <begin position="375"/>
        <end position="398"/>
    </location>
</feature>
<comment type="catalytic activity">
    <reaction evidence="16">
        <text>an archaeal dolichyl phosphooligosaccharide + [protein]-L-asparagine = an archaeal dolichyl phosphate + a glycoprotein with the oligosaccharide chain attached by N-beta-D-glycosyl linkage to a protein L-asparagine.</text>
        <dbReference type="EC" id="2.4.99.21"/>
    </reaction>
</comment>
<evidence type="ECO:0000256" key="6">
    <source>
        <dbReference type="ARBA" id="ARBA00012602"/>
    </source>
</evidence>
<feature type="transmembrane region" description="Helical" evidence="17">
    <location>
        <begin position="103"/>
        <end position="122"/>
    </location>
</feature>
<proteinExistence type="inferred from homology"/>
<comment type="cofactor">
    <cofactor evidence="1">
        <name>Mn(2+)</name>
        <dbReference type="ChEBI" id="CHEBI:29035"/>
    </cofactor>
</comment>
<comment type="cofactor">
    <cofactor evidence="2">
        <name>Mg(2+)</name>
        <dbReference type="ChEBI" id="CHEBI:18420"/>
    </cofactor>
</comment>
<evidence type="ECO:0000256" key="15">
    <source>
        <dbReference type="ARBA" id="ARBA00030679"/>
    </source>
</evidence>
<feature type="transmembrane region" description="Helical" evidence="17">
    <location>
        <begin position="159"/>
        <end position="180"/>
    </location>
</feature>
<keyword evidence="7" id="KW-0328">Glycosyltransferase</keyword>
<dbReference type="InterPro" id="IPR048307">
    <property type="entry name" value="STT3_N"/>
</dbReference>
<comment type="pathway">
    <text evidence="4">Protein modification; protein glycosylation.</text>
</comment>
<dbReference type="Pfam" id="PF22627">
    <property type="entry name" value="AglB_core-like"/>
    <property type="match status" value="1"/>
</dbReference>
<reference evidence="22" key="1">
    <citation type="submission" date="2012-02" db="EMBL/GenBank/DDBJ databases">
        <title>Complete sequence of chromosome of Methanomethylovorans hollandica DSM 15978.</title>
        <authorList>
            <person name="Lucas S."/>
            <person name="Copeland A."/>
            <person name="Lapidus A."/>
            <person name="Glavina del Rio T."/>
            <person name="Dalin E."/>
            <person name="Tice H."/>
            <person name="Bruce D."/>
            <person name="Goodwin L."/>
            <person name="Pitluck S."/>
            <person name="Peters L."/>
            <person name="Mikhailova N."/>
            <person name="Held B."/>
            <person name="Kyrpides N."/>
            <person name="Mavromatis K."/>
            <person name="Ivanova N."/>
            <person name="Brettin T."/>
            <person name="Detter J.C."/>
            <person name="Han C."/>
            <person name="Larimer F."/>
            <person name="Land M."/>
            <person name="Hauser L."/>
            <person name="Markowitz V."/>
            <person name="Cheng J.-F."/>
            <person name="Hugenholtz P."/>
            <person name="Woyke T."/>
            <person name="Wu D."/>
            <person name="Spring S."/>
            <person name="Schroeder M."/>
            <person name="Brambilla E."/>
            <person name="Klenk H.-P."/>
            <person name="Eisen J.A."/>
        </authorList>
    </citation>
    <scope>NUCLEOTIDE SEQUENCE [LARGE SCALE GENOMIC DNA]</scope>
    <source>
        <strain evidence="22">DSM 15978 / NBRC 107637 / DMS1</strain>
    </source>
</reference>
<dbReference type="Pfam" id="PF18079">
    <property type="entry name" value="AglB_L1"/>
    <property type="match status" value="1"/>
</dbReference>
<keyword evidence="9 17" id="KW-0812">Transmembrane</keyword>
<keyword evidence="13 17" id="KW-0472">Membrane</keyword>
<dbReference type="GO" id="GO:0004576">
    <property type="term" value="F:oligosaccharyl transferase activity"/>
    <property type="evidence" value="ECO:0007669"/>
    <property type="project" value="InterPro"/>
</dbReference>
<evidence type="ECO:0000313" key="22">
    <source>
        <dbReference type="Proteomes" id="UP000010866"/>
    </source>
</evidence>
<dbReference type="Gene3D" id="2.60.40.3390">
    <property type="match status" value="1"/>
</dbReference>
<dbReference type="InterPro" id="IPR054479">
    <property type="entry name" value="AglB-like_core"/>
</dbReference>
<keyword evidence="8" id="KW-0808">Transferase</keyword>
<evidence type="ECO:0000256" key="4">
    <source>
        <dbReference type="ARBA" id="ARBA00004922"/>
    </source>
</evidence>
<feature type="transmembrane region" description="Helical" evidence="17">
    <location>
        <begin position="410"/>
        <end position="426"/>
    </location>
</feature>
<dbReference type="EC" id="2.4.99.21" evidence="6"/>
<evidence type="ECO:0000256" key="1">
    <source>
        <dbReference type="ARBA" id="ARBA00001936"/>
    </source>
</evidence>
<name>L0KWP5_METHD</name>
<evidence type="ECO:0000256" key="7">
    <source>
        <dbReference type="ARBA" id="ARBA00022676"/>
    </source>
</evidence>
<protein>
    <recommendedName>
        <fullName evidence="6">dolichyl-phosphooligosaccharide-protein glycotransferase</fullName>
        <ecNumber evidence="6">2.4.99.21</ecNumber>
    </recommendedName>
    <alternativeName>
        <fullName evidence="15">Oligosaccharyl transferase</fullName>
    </alternativeName>
</protein>
<feature type="domain" description="Archaeal glycosylation protein B peripheral" evidence="19">
    <location>
        <begin position="681"/>
        <end position="768"/>
    </location>
</feature>
<dbReference type="Pfam" id="PF02516">
    <property type="entry name" value="STT3"/>
    <property type="match status" value="1"/>
</dbReference>
<comment type="similarity">
    <text evidence="5">Belongs to the STT3 family.</text>
</comment>
<accession>L0KWP5</accession>
<evidence type="ECO:0000256" key="9">
    <source>
        <dbReference type="ARBA" id="ARBA00022692"/>
    </source>
</evidence>
<evidence type="ECO:0000256" key="13">
    <source>
        <dbReference type="ARBA" id="ARBA00023136"/>
    </source>
</evidence>
<evidence type="ECO:0000259" key="18">
    <source>
        <dbReference type="Pfam" id="PF02516"/>
    </source>
</evidence>
<dbReference type="KEGG" id="mhz:Metho_0214"/>
<dbReference type="GO" id="GO:0005886">
    <property type="term" value="C:plasma membrane"/>
    <property type="evidence" value="ECO:0007669"/>
    <property type="project" value="UniProtKB-SubCell"/>
</dbReference>
<keyword evidence="12 17" id="KW-1133">Transmembrane helix</keyword>
<dbReference type="PANTHER" id="PTHR13872">
    <property type="entry name" value="DOLICHYL-DIPHOSPHOOLIGOSACCHARIDE--PROTEIN GLYCOSYLTRANSFERASE SUBUNIT"/>
    <property type="match status" value="1"/>
</dbReference>
<dbReference type="GO" id="GO:0046872">
    <property type="term" value="F:metal ion binding"/>
    <property type="evidence" value="ECO:0007669"/>
    <property type="project" value="UniProtKB-KW"/>
</dbReference>
<feature type="transmembrane region" description="Helical" evidence="17">
    <location>
        <begin position="12"/>
        <end position="30"/>
    </location>
</feature>
<feature type="transmembrane region" description="Helical" evidence="17">
    <location>
        <begin position="316"/>
        <end position="337"/>
    </location>
</feature>
<evidence type="ECO:0000259" key="19">
    <source>
        <dbReference type="Pfam" id="PF18079"/>
    </source>
</evidence>
<dbReference type="STRING" id="867904.Metho_0214"/>
<evidence type="ECO:0000256" key="14">
    <source>
        <dbReference type="ARBA" id="ARBA00023211"/>
    </source>
</evidence>
<dbReference type="AlphaFoldDB" id="L0KWP5"/>
<organism evidence="21 22">
    <name type="scientific">Methanomethylovorans hollandica (strain DSM 15978 / NBRC 107637 / DMS1)</name>
    <dbReference type="NCBI Taxonomy" id="867904"/>
    <lineage>
        <taxon>Archaea</taxon>
        <taxon>Methanobacteriati</taxon>
        <taxon>Methanobacteriota</taxon>
        <taxon>Stenosarchaea group</taxon>
        <taxon>Methanomicrobia</taxon>
        <taxon>Methanosarcinales</taxon>
        <taxon>Methanosarcinaceae</taxon>
        <taxon>Methanomethylovorans</taxon>
    </lineage>
</organism>
<evidence type="ECO:0000256" key="11">
    <source>
        <dbReference type="ARBA" id="ARBA00022842"/>
    </source>
</evidence>
<dbReference type="EMBL" id="CP003362">
    <property type="protein sequence ID" value="AGB48498.1"/>
    <property type="molecule type" value="Genomic_DNA"/>
</dbReference>
<dbReference type="Proteomes" id="UP000010866">
    <property type="component" value="Chromosome"/>
</dbReference>